<gene>
    <name evidence="1" type="ORF">Slati_2402600</name>
</gene>
<protein>
    <submittedName>
        <fullName evidence="1">Uncharacterized protein</fullName>
    </submittedName>
</protein>
<dbReference type="EMBL" id="JACGWN010000008">
    <property type="protein sequence ID" value="KAL0439196.1"/>
    <property type="molecule type" value="Genomic_DNA"/>
</dbReference>
<proteinExistence type="predicted"/>
<comment type="caution">
    <text evidence="1">The sequence shown here is derived from an EMBL/GenBank/DDBJ whole genome shotgun (WGS) entry which is preliminary data.</text>
</comment>
<accession>A0AAW2WGX9</accession>
<sequence>MGRCGRGQRRATRSGLILAKGVVKQFFPSLRVVLLEMRNEDISLMRIPIYYRQRLLHNPAARHETPSLELSGVGLPLDSSRS</sequence>
<organism evidence="1">
    <name type="scientific">Sesamum latifolium</name>
    <dbReference type="NCBI Taxonomy" id="2727402"/>
    <lineage>
        <taxon>Eukaryota</taxon>
        <taxon>Viridiplantae</taxon>
        <taxon>Streptophyta</taxon>
        <taxon>Embryophyta</taxon>
        <taxon>Tracheophyta</taxon>
        <taxon>Spermatophyta</taxon>
        <taxon>Magnoliopsida</taxon>
        <taxon>eudicotyledons</taxon>
        <taxon>Gunneridae</taxon>
        <taxon>Pentapetalae</taxon>
        <taxon>asterids</taxon>
        <taxon>lamiids</taxon>
        <taxon>Lamiales</taxon>
        <taxon>Pedaliaceae</taxon>
        <taxon>Sesamum</taxon>
    </lineage>
</organism>
<dbReference type="AlphaFoldDB" id="A0AAW2WGX9"/>
<reference evidence="1" key="1">
    <citation type="submission" date="2020-06" db="EMBL/GenBank/DDBJ databases">
        <authorList>
            <person name="Li T."/>
            <person name="Hu X."/>
            <person name="Zhang T."/>
            <person name="Song X."/>
            <person name="Zhang H."/>
            <person name="Dai N."/>
            <person name="Sheng W."/>
            <person name="Hou X."/>
            <person name="Wei L."/>
        </authorList>
    </citation>
    <scope>NUCLEOTIDE SEQUENCE</scope>
    <source>
        <strain evidence="1">KEN1</strain>
        <tissue evidence="1">Leaf</tissue>
    </source>
</reference>
<name>A0AAW2WGX9_9LAMI</name>
<evidence type="ECO:0000313" key="1">
    <source>
        <dbReference type="EMBL" id="KAL0439196.1"/>
    </source>
</evidence>
<reference evidence="1" key="2">
    <citation type="journal article" date="2024" name="Plant">
        <title>Genomic evolution and insights into agronomic trait innovations of Sesamum species.</title>
        <authorList>
            <person name="Miao H."/>
            <person name="Wang L."/>
            <person name="Qu L."/>
            <person name="Liu H."/>
            <person name="Sun Y."/>
            <person name="Le M."/>
            <person name="Wang Q."/>
            <person name="Wei S."/>
            <person name="Zheng Y."/>
            <person name="Lin W."/>
            <person name="Duan Y."/>
            <person name="Cao H."/>
            <person name="Xiong S."/>
            <person name="Wang X."/>
            <person name="Wei L."/>
            <person name="Li C."/>
            <person name="Ma Q."/>
            <person name="Ju M."/>
            <person name="Zhao R."/>
            <person name="Li G."/>
            <person name="Mu C."/>
            <person name="Tian Q."/>
            <person name="Mei H."/>
            <person name="Zhang T."/>
            <person name="Gao T."/>
            <person name="Zhang H."/>
        </authorList>
    </citation>
    <scope>NUCLEOTIDE SEQUENCE</scope>
    <source>
        <strain evidence="1">KEN1</strain>
    </source>
</reference>